<reference evidence="10" key="1">
    <citation type="submission" date="2024-01" db="EMBL/GenBank/DDBJ databases">
        <title>GRCr8: a new rat reference genome assembly contstructed from accurate long reads and long range scaffolding.</title>
        <authorList>
            <person name="Doris P.A."/>
            <person name="Kalbfleisch T."/>
            <person name="Li K."/>
            <person name="Howe K."/>
            <person name="Wood J."/>
        </authorList>
    </citation>
    <scope>NUCLEOTIDE SEQUENCE [LARGE SCALE GENOMIC DNA]</scope>
    <source>
        <strain evidence="10">Brown Norway</strain>
    </source>
</reference>
<dbReference type="GO" id="GO:0005737">
    <property type="term" value="C:cytoplasm"/>
    <property type="evidence" value="ECO:0007669"/>
    <property type="project" value="UniProtKB-SubCell"/>
</dbReference>
<dbReference type="Proteomes" id="UP000002494">
    <property type="component" value="Chromosome 2"/>
</dbReference>
<dbReference type="GeneTree" id="ENSGT00940000154679"/>
<keyword evidence="11" id="KW-1185">Reference proteome</keyword>
<keyword evidence="6" id="KW-0443">Lipid metabolism</keyword>
<evidence type="ECO:0000256" key="6">
    <source>
        <dbReference type="ARBA" id="ARBA00023098"/>
    </source>
</evidence>
<dbReference type="InterPro" id="IPR036282">
    <property type="entry name" value="Glutathione-S-Trfase_C_sf"/>
</dbReference>
<feature type="domain" description="GST N-terminal" evidence="8">
    <location>
        <begin position="1"/>
        <end position="88"/>
    </location>
</feature>
<comment type="subcellular location">
    <subcellularLocation>
        <location evidence="1">Cytoplasm</location>
    </subcellularLocation>
</comment>
<dbReference type="InterPro" id="IPR010987">
    <property type="entry name" value="Glutathione-S-Trfase_C-like"/>
</dbReference>
<keyword evidence="4" id="KW-0963">Cytoplasm</keyword>
<name>A0A8L2QDS2_RAT</name>
<gene>
    <name evidence="12" type="primary">Gstm2</name>
    <name evidence="10" type="synonym">Gstm4</name>
</gene>
<organism evidence="10 11">
    <name type="scientific">Rattus norvegicus</name>
    <name type="common">Rat</name>
    <dbReference type="NCBI Taxonomy" id="10116"/>
    <lineage>
        <taxon>Eukaryota</taxon>
        <taxon>Metazoa</taxon>
        <taxon>Chordata</taxon>
        <taxon>Craniata</taxon>
        <taxon>Vertebrata</taxon>
        <taxon>Euteleostomi</taxon>
        <taxon>Mammalia</taxon>
        <taxon>Eutheria</taxon>
        <taxon>Euarchontoglires</taxon>
        <taxon>Glires</taxon>
        <taxon>Rodentia</taxon>
        <taxon>Myomorpha</taxon>
        <taxon>Muroidea</taxon>
        <taxon>Muridae</taxon>
        <taxon>Murinae</taxon>
        <taxon>Rattus</taxon>
    </lineage>
</organism>
<comment type="subunit">
    <text evidence="3">Homodimer.</text>
</comment>
<dbReference type="GO" id="GO:0042802">
    <property type="term" value="F:identical protein binding"/>
    <property type="evidence" value="ECO:0007669"/>
    <property type="project" value="UniProtKB-ARBA"/>
</dbReference>
<sequence>MPMTLGYWDIRGLAHAIRLLLEYTDSSYEEKRYTMGDAPDYDRSQWLSEKFKLGLDFPNLPYLIDGSHKITQSNAILRYIARKHNLCGETEEEKIRVDILENQAMDVSNQLARVCYSPDFENLKAEYLEQLPGMMELFSQFLGKQTWFVGEKVKEKKLGVVILSGDRIPCPLIPGLLQITFVDFLAYDILDLHLIFEPKCLDAFPNLKDFVARFEGLKKISVYMKTSRFLRTPLYTRVATWGNK</sequence>
<evidence type="ECO:0000256" key="5">
    <source>
        <dbReference type="ARBA" id="ARBA00022679"/>
    </source>
</evidence>
<dbReference type="SFLD" id="SFLDG00363">
    <property type="entry name" value="AMPS_(cytGST):_Alpha-__Mu-__Pi"/>
    <property type="match status" value="1"/>
</dbReference>
<dbReference type="PROSITE" id="PS50405">
    <property type="entry name" value="GST_CTER"/>
    <property type="match status" value="1"/>
</dbReference>
<evidence type="ECO:0000256" key="7">
    <source>
        <dbReference type="RuleBase" id="RU003494"/>
    </source>
</evidence>
<evidence type="ECO:0000313" key="11">
    <source>
        <dbReference type="Proteomes" id="UP000002494"/>
    </source>
</evidence>
<dbReference type="SFLD" id="SFLDS00019">
    <property type="entry name" value="Glutathione_Transferase_(cytos"/>
    <property type="match status" value="1"/>
</dbReference>
<dbReference type="PANTHER" id="PTHR11571">
    <property type="entry name" value="GLUTATHIONE S-TRANSFERASE"/>
    <property type="match status" value="1"/>
</dbReference>
<evidence type="ECO:0000313" key="12">
    <source>
        <dbReference type="RGD" id="2756"/>
    </source>
</evidence>
<dbReference type="Gene3D" id="1.20.1050.10">
    <property type="match status" value="2"/>
</dbReference>
<dbReference type="SUPFAM" id="SSF47616">
    <property type="entry name" value="GST C-terminal domain-like"/>
    <property type="match status" value="1"/>
</dbReference>
<dbReference type="PROSITE" id="PS50404">
    <property type="entry name" value="GST_NTER"/>
    <property type="match status" value="1"/>
</dbReference>
<proteinExistence type="inferred from homology"/>
<feature type="domain" description="GST C-terminal" evidence="9">
    <location>
        <begin position="90"/>
        <end position="234"/>
    </location>
</feature>
<evidence type="ECO:0000256" key="2">
    <source>
        <dbReference type="ARBA" id="ARBA00005861"/>
    </source>
</evidence>
<dbReference type="AlphaFoldDB" id="A0A8L2QDS2"/>
<evidence type="ECO:0000313" key="10">
    <source>
        <dbReference type="Ensembl" id="ENSRNOP00000025939.4"/>
    </source>
</evidence>
<dbReference type="Pfam" id="PF00043">
    <property type="entry name" value="GST_C"/>
    <property type="match status" value="2"/>
</dbReference>
<dbReference type="InterPro" id="IPR036249">
    <property type="entry name" value="Thioredoxin-like_sf"/>
</dbReference>
<evidence type="ECO:0000259" key="9">
    <source>
        <dbReference type="PROSITE" id="PS50405"/>
    </source>
</evidence>
<evidence type="ECO:0000256" key="4">
    <source>
        <dbReference type="ARBA" id="ARBA00022490"/>
    </source>
</evidence>
<dbReference type="PANTHER" id="PTHR11571:SF137">
    <property type="entry name" value="GLUTATHIONE S-TRANSFERASE MU 4"/>
    <property type="match status" value="1"/>
</dbReference>
<dbReference type="SUPFAM" id="SSF52833">
    <property type="entry name" value="Thioredoxin-like"/>
    <property type="match status" value="1"/>
</dbReference>
<dbReference type="EC" id="2.5.1.18" evidence="7"/>
<evidence type="ECO:0000256" key="1">
    <source>
        <dbReference type="ARBA" id="ARBA00004496"/>
    </source>
</evidence>
<comment type="catalytic activity">
    <reaction evidence="7">
        <text>RX + glutathione = an S-substituted glutathione + a halide anion + H(+)</text>
        <dbReference type="Rhea" id="RHEA:16437"/>
        <dbReference type="ChEBI" id="CHEBI:15378"/>
        <dbReference type="ChEBI" id="CHEBI:16042"/>
        <dbReference type="ChEBI" id="CHEBI:17792"/>
        <dbReference type="ChEBI" id="CHEBI:57925"/>
        <dbReference type="ChEBI" id="CHEBI:90779"/>
        <dbReference type="EC" id="2.5.1.18"/>
    </reaction>
</comment>
<dbReference type="RGD" id="2756">
    <property type="gene designation" value="Gstm2"/>
</dbReference>
<dbReference type="InterPro" id="IPR004045">
    <property type="entry name" value="Glutathione_S-Trfase_N"/>
</dbReference>
<dbReference type="InterPro" id="IPR050213">
    <property type="entry name" value="GST_superfamily"/>
</dbReference>
<protein>
    <recommendedName>
        <fullName evidence="7">Glutathione S-transferase</fullName>
        <ecNumber evidence="7">2.5.1.18</ecNumber>
    </recommendedName>
</protein>
<dbReference type="PRINTS" id="PR01267">
    <property type="entry name" value="GSTRNSFRASEM"/>
</dbReference>
<evidence type="ECO:0000256" key="3">
    <source>
        <dbReference type="ARBA" id="ARBA00011738"/>
    </source>
</evidence>
<dbReference type="Pfam" id="PF02798">
    <property type="entry name" value="GST_N"/>
    <property type="match status" value="1"/>
</dbReference>
<dbReference type="SFLD" id="SFLDG01205">
    <property type="entry name" value="AMPS.1"/>
    <property type="match status" value="1"/>
</dbReference>
<dbReference type="CDD" id="cd03075">
    <property type="entry name" value="GST_N_Mu"/>
    <property type="match status" value="1"/>
</dbReference>
<comment type="similarity">
    <text evidence="2 7">Belongs to the GST superfamily. Mu family.</text>
</comment>
<dbReference type="GO" id="GO:0004364">
    <property type="term" value="F:glutathione transferase activity"/>
    <property type="evidence" value="ECO:0007669"/>
    <property type="project" value="UniProtKB-EC"/>
</dbReference>
<keyword evidence="5 7" id="KW-0808">Transferase</keyword>
<accession>A0A8L2QDS2</accession>
<dbReference type="RGD" id="1565825">
    <property type="gene designation" value="Gstm4"/>
</dbReference>
<evidence type="ECO:0000259" key="8">
    <source>
        <dbReference type="PROSITE" id="PS50404"/>
    </source>
</evidence>
<dbReference type="InterPro" id="IPR003081">
    <property type="entry name" value="GST_mu"/>
</dbReference>
<dbReference type="OrthoDB" id="4951845at2759"/>
<dbReference type="InterPro" id="IPR004046">
    <property type="entry name" value="GST_C"/>
</dbReference>
<dbReference type="CDD" id="cd03209">
    <property type="entry name" value="GST_C_Mu"/>
    <property type="match status" value="1"/>
</dbReference>
<dbReference type="Gene3D" id="3.40.30.10">
    <property type="entry name" value="Glutaredoxin"/>
    <property type="match status" value="2"/>
</dbReference>
<dbReference type="Ensembl" id="ENSRNOT00000025939.7">
    <property type="protein sequence ID" value="ENSRNOP00000025939.4"/>
    <property type="gene ID" value="ENSRNOG00000019221.9"/>
</dbReference>
<dbReference type="InterPro" id="IPR040079">
    <property type="entry name" value="Glutathione_S-Trfase"/>
</dbReference>
<reference evidence="10" key="2">
    <citation type="submission" date="2025-08" db="UniProtKB">
        <authorList>
            <consortium name="Ensembl"/>
        </authorList>
    </citation>
    <scope>IDENTIFICATION</scope>
    <source>
        <strain evidence="10">Brown Norway</strain>
    </source>
</reference>
<reference evidence="10" key="3">
    <citation type="submission" date="2025-09" db="UniProtKB">
        <authorList>
            <consortium name="Ensembl"/>
        </authorList>
    </citation>
    <scope>IDENTIFICATION</scope>
    <source>
        <strain evidence="10">Brown Norway</strain>
    </source>
</reference>